<keyword evidence="2" id="KW-1185">Reference proteome</keyword>
<evidence type="ECO:0000313" key="1">
    <source>
        <dbReference type="EMBL" id="CAG8836537.1"/>
    </source>
</evidence>
<protein>
    <submittedName>
        <fullName evidence="1">26963_t:CDS:1</fullName>
    </submittedName>
</protein>
<feature type="non-terminal residue" evidence="1">
    <location>
        <position position="39"/>
    </location>
</feature>
<evidence type="ECO:0000313" key="2">
    <source>
        <dbReference type="Proteomes" id="UP000789920"/>
    </source>
</evidence>
<accession>A0ACA9SF52</accession>
<feature type="non-terminal residue" evidence="1">
    <location>
        <position position="1"/>
    </location>
</feature>
<name>A0ACA9SF52_9GLOM</name>
<dbReference type="EMBL" id="CAJVQC010115012">
    <property type="protein sequence ID" value="CAG8836537.1"/>
    <property type="molecule type" value="Genomic_DNA"/>
</dbReference>
<reference evidence="1" key="1">
    <citation type="submission" date="2021-06" db="EMBL/GenBank/DDBJ databases">
        <authorList>
            <person name="Kallberg Y."/>
            <person name="Tangrot J."/>
            <person name="Rosling A."/>
        </authorList>
    </citation>
    <scope>NUCLEOTIDE SEQUENCE</scope>
    <source>
        <strain evidence="1">MA461A</strain>
    </source>
</reference>
<proteinExistence type="predicted"/>
<gene>
    <name evidence="1" type="ORF">RPERSI_LOCUS29970</name>
</gene>
<dbReference type="Proteomes" id="UP000789920">
    <property type="component" value="Unassembled WGS sequence"/>
</dbReference>
<comment type="caution">
    <text evidence="1">The sequence shown here is derived from an EMBL/GenBank/DDBJ whole genome shotgun (WGS) entry which is preliminary data.</text>
</comment>
<organism evidence="1 2">
    <name type="scientific">Racocetra persica</name>
    <dbReference type="NCBI Taxonomy" id="160502"/>
    <lineage>
        <taxon>Eukaryota</taxon>
        <taxon>Fungi</taxon>
        <taxon>Fungi incertae sedis</taxon>
        <taxon>Mucoromycota</taxon>
        <taxon>Glomeromycotina</taxon>
        <taxon>Glomeromycetes</taxon>
        <taxon>Diversisporales</taxon>
        <taxon>Gigasporaceae</taxon>
        <taxon>Racocetra</taxon>
    </lineage>
</organism>
<sequence>DCNDIIKVFEVDDFDYNEAQRELVNGIVEADDFDCNEVR</sequence>